<comment type="caution">
    <text evidence="2">The sequence shown here is derived from an EMBL/GenBank/DDBJ whole genome shotgun (WGS) entry which is preliminary data.</text>
</comment>
<gene>
    <name evidence="2" type="ORF">BEK98_38475</name>
</gene>
<feature type="region of interest" description="Disordered" evidence="1">
    <location>
        <begin position="1"/>
        <end position="38"/>
    </location>
</feature>
<accession>A0A233S0Y2</accession>
<evidence type="ECO:0000313" key="3">
    <source>
        <dbReference type="Proteomes" id="UP000215483"/>
    </source>
</evidence>
<dbReference type="AlphaFoldDB" id="A0A233S0Y2"/>
<name>A0A233S0Y2_STRDA</name>
<dbReference type="Proteomes" id="UP000215483">
    <property type="component" value="Unassembled WGS sequence"/>
</dbReference>
<sequence>MNVPRAWLARVSRPPPSEKAGSRASAMPAPDPAPVRNDSVVPAIPIAFRAESASTGPRS</sequence>
<reference evidence="2 3" key="1">
    <citation type="submission" date="2016-07" db="EMBL/GenBank/DDBJ databases">
        <title>Draft genome of Streptomyces diastatochromogenes.</title>
        <authorList>
            <person name="Podduturi R."/>
            <person name="Lukassen M.B."/>
            <person name="Clausen N."/>
            <person name="Nielsen J.L."/>
            <person name="Jorgensen N.O."/>
        </authorList>
    </citation>
    <scope>NUCLEOTIDE SEQUENCE [LARGE SCALE GENOMIC DNA]</scope>
    <source>
        <strain evidence="2 3">DSM 40608</strain>
    </source>
</reference>
<organism evidence="2 3">
    <name type="scientific">Streptomyces diastatochromogenes</name>
    <dbReference type="NCBI Taxonomy" id="42236"/>
    <lineage>
        <taxon>Bacteria</taxon>
        <taxon>Bacillati</taxon>
        <taxon>Actinomycetota</taxon>
        <taxon>Actinomycetes</taxon>
        <taxon>Kitasatosporales</taxon>
        <taxon>Streptomycetaceae</taxon>
        <taxon>Streptomyces</taxon>
    </lineage>
</organism>
<keyword evidence="3" id="KW-1185">Reference proteome</keyword>
<evidence type="ECO:0000313" key="2">
    <source>
        <dbReference type="EMBL" id="OXY89318.1"/>
    </source>
</evidence>
<evidence type="ECO:0000256" key="1">
    <source>
        <dbReference type="SAM" id="MobiDB-lite"/>
    </source>
</evidence>
<dbReference type="EMBL" id="MCGQ01000046">
    <property type="protein sequence ID" value="OXY89318.1"/>
    <property type="molecule type" value="Genomic_DNA"/>
</dbReference>
<dbReference type="RefSeq" id="WP_094221588.1">
    <property type="nucleotide sequence ID" value="NZ_MCGQ01000046.1"/>
</dbReference>
<protein>
    <submittedName>
        <fullName evidence="2">Uncharacterized protein</fullName>
    </submittedName>
</protein>
<proteinExistence type="predicted"/>